<dbReference type="Gene3D" id="3.40.50.1000">
    <property type="entry name" value="HAD superfamily/HAD-like"/>
    <property type="match status" value="1"/>
</dbReference>
<name>M7MX18_9BACT</name>
<dbReference type="EC" id="3.-.-.-" evidence="1"/>
<dbReference type="SUPFAM" id="SSF56784">
    <property type="entry name" value="HAD-like"/>
    <property type="match status" value="1"/>
</dbReference>
<dbReference type="STRING" id="1279009.ADICEAN_03901"/>
<accession>M7MX18</accession>
<keyword evidence="2" id="KW-1185">Reference proteome</keyword>
<organism evidence="1 2">
    <name type="scientific">Cesiribacter andamanensis AMV16</name>
    <dbReference type="NCBI Taxonomy" id="1279009"/>
    <lineage>
        <taxon>Bacteria</taxon>
        <taxon>Pseudomonadati</taxon>
        <taxon>Bacteroidota</taxon>
        <taxon>Cytophagia</taxon>
        <taxon>Cytophagales</taxon>
        <taxon>Cesiribacteraceae</taxon>
        <taxon>Cesiribacter</taxon>
    </lineage>
</organism>
<dbReference type="Gene3D" id="1.10.150.240">
    <property type="entry name" value="Putative phosphatase, domain 2"/>
    <property type="match status" value="1"/>
</dbReference>
<evidence type="ECO:0000313" key="2">
    <source>
        <dbReference type="Proteomes" id="UP000011910"/>
    </source>
</evidence>
<dbReference type="InterPro" id="IPR023214">
    <property type="entry name" value="HAD_sf"/>
</dbReference>
<dbReference type="PANTHER" id="PTHR47478:SF1">
    <property type="entry name" value="PYRIMIDINE 5'-NUCLEOTIDASE YJJG"/>
    <property type="match status" value="1"/>
</dbReference>
<dbReference type="InterPro" id="IPR023198">
    <property type="entry name" value="PGP-like_dom2"/>
</dbReference>
<dbReference type="InterPro" id="IPR036412">
    <property type="entry name" value="HAD-like_sf"/>
</dbReference>
<comment type="caution">
    <text evidence="1">The sequence shown here is derived from an EMBL/GenBank/DDBJ whole genome shotgun (WGS) entry which is preliminary data.</text>
</comment>
<dbReference type="GO" id="GO:0008253">
    <property type="term" value="F:5'-nucleotidase activity"/>
    <property type="evidence" value="ECO:0007669"/>
    <property type="project" value="InterPro"/>
</dbReference>
<dbReference type="EMBL" id="AODQ01000160">
    <property type="protein sequence ID" value="EMR00973.1"/>
    <property type="molecule type" value="Genomic_DNA"/>
</dbReference>
<keyword evidence="1" id="KW-0378">Hydrolase</keyword>
<dbReference type="InterPro" id="IPR006439">
    <property type="entry name" value="HAD-SF_hydro_IA"/>
</dbReference>
<dbReference type="AlphaFoldDB" id="M7MX18"/>
<dbReference type="PANTHER" id="PTHR47478">
    <property type="match status" value="1"/>
</dbReference>
<dbReference type="RefSeq" id="WP_009197278.1">
    <property type="nucleotide sequence ID" value="NZ_AODQ01000160.1"/>
</dbReference>
<dbReference type="Proteomes" id="UP000011910">
    <property type="component" value="Unassembled WGS sequence"/>
</dbReference>
<evidence type="ECO:0000313" key="1">
    <source>
        <dbReference type="EMBL" id="EMR00973.1"/>
    </source>
</evidence>
<dbReference type="SFLD" id="SFLDG01129">
    <property type="entry name" value="C1.5:_HAD__Beta-PGM__Phosphata"/>
    <property type="match status" value="1"/>
</dbReference>
<dbReference type="NCBIfam" id="TIGR01549">
    <property type="entry name" value="HAD-SF-IA-v1"/>
    <property type="match status" value="1"/>
</dbReference>
<dbReference type="PROSITE" id="PS00018">
    <property type="entry name" value="EF_HAND_1"/>
    <property type="match status" value="1"/>
</dbReference>
<dbReference type="eggNOG" id="COG1011">
    <property type="taxonomic scope" value="Bacteria"/>
</dbReference>
<reference evidence="1 2" key="1">
    <citation type="journal article" date="2013" name="Genome Announc.">
        <title>Draft Genome Sequence of Cesiribacter andamanensis Strain AMV16T, Isolated from a Soil Sample from a Mud Volcano in the Andaman Islands, India.</title>
        <authorList>
            <person name="Shivaji S."/>
            <person name="Ara S."/>
            <person name="Begum Z."/>
            <person name="Srinivas T.N."/>
            <person name="Singh A."/>
            <person name="Kumar Pinnaka A."/>
        </authorList>
    </citation>
    <scope>NUCLEOTIDE SEQUENCE [LARGE SCALE GENOMIC DNA]</scope>
    <source>
        <strain evidence="1 2">AMV16</strain>
    </source>
</reference>
<protein>
    <submittedName>
        <fullName evidence="1">Putative HAD-hydrolase yfnB</fullName>
        <ecNumber evidence="1">3.-.-.-</ecNumber>
    </submittedName>
</protein>
<dbReference type="OrthoDB" id="9802350at2"/>
<dbReference type="InterPro" id="IPR011951">
    <property type="entry name" value="HAD-SF_hydro_IA_YjjG/PynA"/>
</dbReference>
<gene>
    <name evidence="1" type="primary">yfnB</name>
    <name evidence="1" type="ORF">ADICEAN_03901</name>
</gene>
<dbReference type="NCBIfam" id="TIGR02254">
    <property type="entry name" value="YjjG_YfnB"/>
    <property type="match status" value="1"/>
</dbReference>
<proteinExistence type="predicted"/>
<dbReference type="InterPro" id="IPR018247">
    <property type="entry name" value="EF_Hand_1_Ca_BS"/>
</dbReference>
<sequence length="236" mass="26922">MRPLKARYRYLFFDLDHTLWDFSANSEATLRELYQTHQLAQLGNFCSDTFCKTFETINYQLWDLNESGKLQRDELRRLRFVRVLQALGAEADEHIASELDKAYLSQCPAKPGLLPFAREVLEHVQGRYPLYILTNGFRDVQAIKLSASGIGHYFAGVFTAEDAGVAKPDALFFEHVLRQTGARGEECLMIGDNLKADIIGAAAAGIDSVYYNPYKRRYHVPVQQEIHCLSELLRLL</sequence>
<dbReference type="SFLD" id="SFLDS00003">
    <property type="entry name" value="Haloacid_Dehalogenase"/>
    <property type="match status" value="1"/>
</dbReference>
<dbReference type="InterPro" id="IPR052550">
    <property type="entry name" value="Pyrimidine_5'-ntase_YjjG"/>
</dbReference>
<dbReference type="Pfam" id="PF00702">
    <property type="entry name" value="Hydrolase"/>
    <property type="match status" value="1"/>
</dbReference>